<reference evidence="9" key="1">
    <citation type="submission" date="2025-08" db="UniProtKB">
        <authorList>
            <consortium name="RefSeq"/>
        </authorList>
    </citation>
    <scope>IDENTIFICATION</scope>
    <source>
        <tissue evidence="9">Muscle</tissue>
    </source>
</reference>
<dbReference type="InterPro" id="IPR001487">
    <property type="entry name" value="Bromodomain"/>
</dbReference>
<dbReference type="PROSITE" id="PS00678">
    <property type="entry name" value="WD_REPEATS_1"/>
    <property type="match status" value="2"/>
</dbReference>
<dbReference type="InterPro" id="IPR019775">
    <property type="entry name" value="WD40_repeat_CS"/>
</dbReference>
<evidence type="ECO:0000256" key="1">
    <source>
        <dbReference type="ARBA" id="ARBA00022574"/>
    </source>
</evidence>
<dbReference type="PROSITE" id="PS50082">
    <property type="entry name" value="WD_REPEATS_2"/>
    <property type="match status" value="6"/>
</dbReference>
<name>A0ABM1B9L9_LIMPO</name>
<feature type="domain" description="Bromo" evidence="7">
    <location>
        <begin position="1146"/>
        <end position="1261"/>
    </location>
</feature>
<keyword evidence="8" id="KW-1185">Reference proteome</keyword>
<feature type="repeat" description="WD" evidence="5">
    <location>
        <begin position="268"/>
        <end position="313"/>
    </location>
</feature>
<dbReference type="Pfam" id="PF25313">
    <property type="entry name" value="BRWD_AD"/>
    <property type="match status" value="1"/>
</dbReference>
<feature type="compositionally biased region" description="Low complexity" evidence="6">
    <location>
        <begin position="1726"/>
        <end position="1749"/>
    </location>
</feature>
<dbReference type="PROSITE" id="PS50294">
    <property type="entry name" value="WD_REPEATS_REGION"/>
    <property type="match status" value="4"/>
</dbReference>
<feature type="compositionally biased region" description="Low complexity" evidence="6">
    <location>
        <begin position="814"/>
        <end position="823"/>
    </location>
</feature>
<evidence type="ECO:0000313" key="8">
    <source>
        <dbReference type="Proteomes" id="UP000694941"/>
    </source>
</evidence>
<proteinExistence type="predicted"/>
<evidence type="ECO:0000256" key="4">
    <source>
        <dbReference type="PROSITE-ProRule" id="PRU00035"/>
    </source>
</evidence>
<gene>
    <name evidence="9" type="primary">LOC106462272</name>
</gene>
<keyword evidence="2" id="KW-0677">Repeat</keyword>
<sequence length="1866" mass="213921">MSDLIKEPKKTSSLEAELYYLIANFLNSGPCKRSAEILRQEIEKYQLMPCRIDWLGRSHQRSFEDLEQNHPHISHDHLLKICSRLGPVLDKEVPSSVPGVQTLLGAGRQSMLRTKQNVLTPKWKVSEMTSCHHGRPFLPPHYAESSYPPNIVYGLYTREANGSMKCHHLASSRIYSKQQLYRRMLGHLSSVYCVLFDRTGKYIFTGADDTLVKIWSSWDGRLLSSLRGHSAEITDMAITYDNSLLAASSVDKMIRVWCLKTTAPVAVLTGHTGMVTSLQFCPYPKGSLHYLISTGNDGCVCFWQWNTNTTNVFNPKPLKFTERNRAGAQMICSSFSSGGVFLATGSTDHHVRVYNILGNGDPEKIMELEGHSDRVDSLQFSNKSSRFISGSKDGTARIWWYERQKWNTICLKMTTKLPGFPTDEGEDIKLKLRVTMVGWSLDDSLVITAVSDHSIKVWESQTGTLKHVLDCHEDEVFVLETHPRDQRLMLSAGHDGRIVLWDIMSGIAIKSFFNTIERQGHGAVFDCKFSPDGLMFASTDSHGHLSIFGLGSSERYKKVPEEQFFHTDYRPLIRDTNQHVLDEQTQCAPHLMPPPFLVDIDGNPYPPNLQRLVPGRENCNESQLIPYIAVSAEGQAEILEPIRPVEADQQRPTIDDMIERLQQEQNSRRVNPSRASGAARESERNVQGPISPRVLGGQRSLSGHSRVGMRRNGDIEGVRQSSGNWQSRGQFSGSLSWLKRVVVKPMCPPQIREEERFRQMLADQELSHFNGEKRKKPISETKEEETDSVKLKSQRCGTRKQQQQQNMRTRLEQNISYSESSDSSDIERRNWRDSSSEEAGSESEEYSDWTADAGVSLDSFKKKSKSGKHRAGEEDHKGEESQTRDEDEKKTCMKKQNKRKNRRIKEVPDEYKPPEWLTHVVPQKNPYVPQVGDEVLYFWQGHEIYLKAVKKTKIYDVSLKSQPFRKLRLREQELVRIEDIEFEILPPRLCHLRLAMIDPETGDCTGDSFTLKYHNMDSVPDFLVLRYYYNVAMDQHWKAGDRFRCMKNNTWQLGTIDHQEPLQEEYPDCMFQCFFVKLDNQEMERLSPWDLEPLIHNWLRDRHGQNMGVAENEQIGTRYSPKPSEWPKCGQEEECSRLARGLEQIMELAIAEPFTVPVDLNLYPDYALVVEYPVDLSTIKARLENHFYSVWAPLALSEPVVSVLVTDFKDYRDIIDHPVDLSTVKERLQTGHYNTPVEFCKDMRLIFQNSRNYNTNKRSRIYGMTIRLSAMFEEHIRAITSDWRSAVKYEEKMRNNKYASNRRKPLPLAIADWLSLPANHPALRAASSSSQQEPLTVRTSHNRGSGSLDEAGPSSSNGGEISSKRKKGTLSSRENEKRFNENNRVTSFSKTRVVTKTTHKRHLGIHMSNGFVKKSRSLRSSTATSRRENSNSVLGPYQQKASSGGGGDSNRSEDEIMSASNRKLKNKKNINLQPNNDHRYKQRFIGRSSKQNSSKSDLTDVVHMKHMRWKSTKRKSGMRECSNLTIEMNTGYGTKPNYSAFKSRFLRKRKFFSDSKPSSDINTYQNRFSKRCSKRRTSTVFDEATQSGEENYDEVILKRDKNMQKKVRNFSNFLKTEQCEEMTSVEEECEGKKSRNQKRVYCKKQKNKNLVKREKLNETIITEVGFRTGKRENVRKSNRQPIPLEKYSTRKNEGSSLFRNKLRSSRSQNSTNKYTFSEDLNDKDSSNNNESTSNSSKPSGSSGNCSGSLDCKSDSKTSCEYQKITSFKDFANASKNDIRRSSRTATRNSTKATRSALTSNQSVETPSRRSRRMCNKTVDYQEETDQDYVSSQSDESEPSQLRETLSESNHCRMHKLTSHIRPVVAE</sequence>
<feature type="region of interest" description="Disordered" evidence="6">
    <location>
        <begin position="1778"/>
        <end position="1866"/>
    </location>
</feature>
<feature type="compositionally biased region" description="Low complexity" evidence="6">
    <location>
        <begin position="1783"/>
        <end position="1796"/>
    </location>
</feature>
<dbReference type="SMART" id="SM00297">
    <property type="entry name" value="BROMO"/>
    <property type="match status" value="1"/>
</dbReference>
<dbReference type="PRINTS" id="PR00503">
    <property type="entry name" value="BROMODOMAIN"/>
</dbReference>
<feature type="region of interest" description="Disordered" evidence="6">
    <location>
        <begin position="663"/>
        <end position="729"/>
    </location>
</feature>
<feature type="compositionally biased region" description="Polar residues" evidence="6">
    <location>
        <begin position="1827"/>
        <end position="1848"/>
    </location>
</feature>
<feature type="compositionally biased region" description="Polar residues" evidence="6">
    <location>
        <begin position="663"/>
        <end position="674"/>
    </location>
</feature>
<dbReference type="Proteomes" id="UP000694941">
    <property type="component" value="Unplaced"/>
</dbReference>
<feature type="region of interest" description="Disordered" evidence="6">
    <location>
        <begin position="1324"/>
        <end position="1455"/>
    </location>
</feature>
<dbReference type="Pfam" id="PF25437">
    <property type="entry name" value="BRWD1_N"/>
    <property type="match status" value="1"/>
</dbReference>
<evidence type="ECO:0000313" key="9">
    <source>
        <dbReference type="RefSeq" id="XP_013777626.1"/>
    </source>
</evidence>
<protein>
    <submittedName>
        <fullName evidence="9">PH-interacting protein-like</fullName>
    </submittedName>
</protein>
<feature type="region of interest" description="Disordered" evidence="6">
    <location>
        <begin position="1672"/>
        <end position="1749"/>
    </location>
</feature>
<feature type="compositionally biased region" description="Polar residues" evidence="6">
    <location>
        <begin position="1705"/>
        <end position="1715"/>
    </location>
</feature>
<accession>A0ABM1B9L9</accession>
<dbReference type="InterPro" id="IPR052060">
    <property type="entry name" value="Bromo_WD_repeat"/>
</dbReference>
<evidence type="ECO:0000256" key="2">
    <source>
        <dbReference type="ARBA" id="ARBA00022737"/>
    </source>
</evidence>
<dbReference type="InterPro" id="IPR057451">
    <property type="entry name" value="BRWD/PHIP_AD"/>
</dbReference>
<dbReference type="InterPro" id="IPR001680">
    <property type="entry name" value="WD40_rpt"/>
</dbReference>
<dbReference type="SMART" id="SM00320">
    <property type="entry name" value="WD40"/>
    <property type="match status" value="8"/>
</dbReference>
<feature type="region of interest" description="Disordered" evidence="6">
    <location>
        <begin position="764"/>
        <end position="902"/>
    </location>
</feature>
<dbReference type="Pfam" id="PF00400">
    <property type="entry name" value="WD40"/>
    <property type="match status" value="7"/>
</dbReference>
<keyword evidence="3 4" id="KW-0103">Bromodomain</keyword>
<dbReference type="Pfam" id="PF00439">
    <property type="entry name" value="Bromodomain"/>
    <property type="match status" value="2"/>
</dbReference>
<dbReference type="InterPro" id="IPR036427">
    <property type="entry name" value="Bromodomain-like_sf"/>
</dbReference>
<feature type="repeat" description="WD" evidence="5">
    <location>
        <begin position="184"/>
        <end position="225"/>
    </location>
</feature>
<organism evidence="8 9">
    <name type="scientific">Limulus polyphemus</name>
    <name type="common">Atlantic horseshoe crab</name>
    <dbReference type="NCBI Taxonomy" id="6850"/>
    <lineage>
        <taxon>Eukaryota</taxon>
        <taxon>Metazoa</taxon>
        <taxon>Ecdysozoa</taxon>
        <taxon>Arthropoda</taxon>
        <taxon>Chelicerata</taxon>
        <taxon>Merostomata</taxon>
        <taxon>Xiphosura</taxon>
        <taxon>Limulidae</taxon>
        <taxon>Limulus</taxon>
    </lineage>
</organism>
<dbReference type="PANTHER" id="PTHR16266:SF17">
    <property type="entry name" value="BRWD3"/>
    <property type="match status" value="1"/>
</dbReference>
<feature type="compositionally biased region" description="Basic and acidic residues" evidence="6">
    <location>
        <begin position="825"/>
        <end position="835"/>
    </location>
</feature>
<dbReference type="RefSeq" id="XP_013777626.1">
    <property type="nucleotide sequence ID" value="XM_013922172.2"/>
</dbReference>
<feature type="repeat" description="WD" evidence="5">
    <location>
        <begin position="434"/>
        <end position="468"/>
    </location>
</feature>
<dbReference type="Gene3D" id="1.20.920.10">
    <property type="entry name" value="Bromodomain-like"/>
    <property type="match status" value="2"/>
</dbReference>
<dbReference type="PROSITE" id="PS50014">
    <property type="entry name" value="BROMODOMAIN_2"/>
    <property type="match status" value="1"/>
</dbReference>
<dbReference type="Gene3D" id="2.130.10.10">
    <property type="entry name" value="YVTN repeat-like/Quinoprotein amine dehydrogenase"/>
    <property type="match status" value="2"/>
</dbReference>
<evidence type="ECO:0000259" key="7">
    <source>
        <dbReference type="PROSITE" id="PS50014"/>
    </source>
</evidence>
<feature type="compositionally biased region" description="Basic residues" evidence="6">
    <location>
        <begin position="892"/>
        <end position="902"/>
    </location>
</feature>
<evidence type="ECO:0000256" key="6">
    <source>
        <dbReference type="SAM" id="MobiDB-lite"/>
    </source>
</evidence>
<keyword evidence="1 5" id="KW-0853">WD repeat</keyword>
<dbReference type="InterPro" id="IPR015943">
    <property type="entry name" value="WD40/YVTN_repeat-like_dom_sf"/>
</dbReference>
<dbReference type="CDD" id="cd00200">
    <property type="entry name" value="WD40"/>
    <property type="match status" value="1"/>
</dbReference>
<dbReference type="SUPFAM" id="SSF50978">
    <property type="entry name" value="WD40 repeat-like"/>
    <property type="match status" value="1"/>
</dbReference>
<dbReference type="SUPFAM" id="SSF47370">
    <property type="entry name" value="Bromodomain"/>
    <property type="match status" value="2"/>
</dbReference>
<dbReference type="InterPro" id="IPR036322">
    <property type="entry name" value="WD40_repeat_dom_sf"/>
</dbReference>
<dbReference type="InterPro" id="IPR057452">
    <property type="entry name" value="BRWD/PHIP_N"/>
</dbReference>
<feature type="repeat" description="WD" evidence="5">
    <location>
        <begin position="469"/>
        <end position="511"/>
    </location>
</feature>
<feature type="compositionally biased region" description="Polar residues" evidence="6">
    <location>
        <begin position="1326"/>
        <end position="1345"/>
    </location>
</feature>
<feature type="repeat" description="WD" evidence="5">
    <location>
        <begin position="226"/>
        <end position="267"/>
    </location>
</feature>
<dbReference type="GeneID" id="106462272"/>
<evidence type="ECO:0000256" key="3">
    <source>
        <dbReference type="ARBA" id="ARBA00023117"/>
    </source>
</evidence>
<dbReference type="PANTHER" id="PTHR16266">
    <property type="entry name" value="WD REPEAT DOMAIN 9"/>
    <property type="match status" value="1"/>
</dbReference>
<feature type="repeat" description="WD" evidence="5">
    <location>
        <begin position="368"/>
        <end position="399"/>
    </location>
</feature>
<feature type="compositionally biased region" description="Polar residues" evidence="6">
    <location>
        <begin position="719"/>
        <end position="729"/>
    </location>
</feature>
<feature type="compositionally biased region" description="Basic and acidic residues" evidence="6">
    <location>
        <begin position="870"/>
        <end position="891"/>
    </location>
</feature>
<evidence type="ECO:0000256" key="5">
    <source>
        <dbReference type="PROSITE-ProRule" id="PRU00221"/>
    </source>
</evidence>